<evidence type="ECO:0000259" key="14">
    <source>
        <dbReference type="PROSITE" id="PS51193"/>
    </source>
</evidence>
<evidence type="ECO:0000313" key="15">
    <source>
        <dbReference type="EMBL" id="QEH36943.1"/>
    </source>
</evidence>
<evidence type="ECO:0000256" key="12">
    <source>
        <dbReference type="ARBA" id="ARBA00044969"/>
    </source>
</evidence>
<keyword evidence="3" id="KW-0547">Nucleotide-binding</keyword>
<proteinExistence type="inferred from homology"/>
<dbReference type="EMBL" id="CP042997">
    <property type="protein sequence ID" value="QEH36943.1"/>
    <property type="molecule type" value="Genomic_DNA"/>
</dbReference>
<comment type="catalytic activity">
    <reaction evidence="13">
        <text>ATP + H2O = ADP + phosphate + H(+)</text>
        <dbReference type="Rhea" id="RHEA:13065"/>
        <dbReference type="ChEBI" id="CHEBI:15377"/>
        <dbReference type="ChEBI" id="CHEBI:15378"/>
        <dbReference type="ChEBI" id="CHEBI:30616"/>
        <dbReference type="ChEBI" id="CHEBI:43474"/>
        <dbReference type="ChEBI" id="CHEBI:456216"/>
        <dbReference type="EC" id="5.6.2.3"/>
    </reaction>
</comment>
<gene>
    <name evidence="15" type="ORF">OJF2_55280</name>
</gene>
<dbReference type="PROSITE" id="PS51193">
    <property type="entry name" value="HELICASE_ATP_BIND_2"/>
    <property type="match status" value="1"/>
</dbReference>
<dbReference type="GO" id="GO:0043139">
    <property type="term" value="F:5'-3' DNA helicase activity"/>
    <property type="evidence" value="ECO:0007669"/>
    <property type="project" value="UniProtKB-EC"/>
</dbReference>
<dbReference type="GO" id="GO:0046872">
    <property type="term" value="F:metal ion binding"/>
    <property type="evidence" value="ECO:0007669"/>
    <property type="project" value="UniProtKB-KW"/>
</dbReference>
<dbReference type="Pfam" id="PF06733">
    <property type="entry name" value="DEAD_2"/>
    <property type="match status" value="1"/>
</dbReference>
<dbReference type="KEGG" id="agv:OJF2_55280"/>
<sequence>MNRIDPATILGPGGAVARRLPSYETREQQLEMSRAVADAIEGPGHLVVEAGTGVGKSFAYLVPAIMAAVEQEKTVVVSTHTIALQEQLIRKDIPFLRAVMPHEFSAVLVKGRANYVSLRRLDVATSRMMSAFSKQEEIDQLGDVRLWAGRTPDGTRSDLSFRPLPAVWDAVQSESGNCLGRECPRNKECFYFAARRRVWSANILIVNHALFMTDLAIRSENSGFSLLPKYDVAIFDEAHTLEAVAGEHLGLQLSNIGIDIALTRLYNERTRKGLLAYHELQEAMDLVIAARRAADEFFEEVGFWFDRHGDSFNGRVRSKLDLPEGLSEILRELGRAIFEGAAKVEKADHRIELSAASDRCHSMADQVSSWVNQMGEEHVYWVESEPHQRRRIRLACAPLDVGPSLRKMLFSQVPTCILTSATLCVGTPPRFDFLKTRLGITKAESLALGSPFDYPNQAAIHLPTNLPDPSAQPAEFERAAIRAIAHYLERTHGKAFVLFTSYKMLEAAARALTPWLAERNIALFAQSDGMPRTKMVEAFKADINSVIFGADSFWQGVDVPGEALSNVIIVRLPFSVPSHPLLEARLDDIRRRGGNPFVEYQIPEAAIKLKQGFGRLIRTRTDRGIVVILDPRIMTKPYGRTFLGSLPDCPRVVERVDLNTPPSRPRRPTR</sequence>
<evidence type="ECO:0000256" key="4">
    <source>
        <dbReference type="ARBA" id="ARBA00022801"/>
    </source>
</evidence>
<dbReference type="OrthoDB" id="9803913at2"/>
<evidence type="ECO:0000256" key="10">
    <source>
        <dbReference type="ARBA" id="ARBA00023235"/>
    </source>
</evidence>
<keyword evidence="5" id="KW-0347">Helicase</keyword>
<reference evidence="15 16" key="1">
    <citation type="submission" date="2019-08" db="EMBL/GenBank/DDBJ databases">
        <title>Deep-cultivation of Planctomycetes and their phenomic and genomic characterization uncovers novel biology.</title>
        <authorList>
            <person name="Wiegand S."/>
            <person name="Jogler M."/>
            <person name="Boedeker C."/>
            <person name="Pinto D."/>
            <person name="Vollmers J."/>
            <person name="Rivas-Marin E."/>
            <person name="Kohn T."/>
            <person name="Peeters S.H."/>
            <person name="Heuer A."/>
            <person name="Rast P."/>
            <person name="Oberbeckmann S."/>
            <person name="Bunk B."/>
            <person name="Jeske O."/>
            <person name="Meyerdierks A."/>
            <person name="Storesund J.E."/>
            <person name="Kallscheuer N."/>
            <person name="Luecker S."/>
            <person name="Lage O.M."/>
            <person name="Pohl T."/>
            <person name="Merkel B.J."/>
            <person name="Hornburger P."/>
            <person name="Mueller R.-W."/>
            <person name="Bruemmer F."/>
            <person name="Labrenz M."/>
            <person name="Spormann A.M."/>
            <person name="Op den Camp H."/>
            <person name="Overmann J."/>
            <person name="Amann R."/>
            <person name="Jetten M.S.M."/>
            <person name="Mascher T."/>
            <person name="Medema M.H."/>
            <person name="Devos D.P."/>
            <person name="Kaster A.-K."/>
            <person name="Ovreas L."/>
            <person name="Rohde M."/>
            <person name="Galperin M.Y."/>
            <person name="Jogler C."/>
        </authorList>
    </citation>
    <scope>NUCLEOTIDE SEQUENCE [LARGE SCALE GENOMIC DNA]</scope>
    <source>
        <strain evidence="15 16">OJF2</strain>
    </source>
</reference>
<dbReference type="Proteomes" id="UP000324233">
    <property type="component" value="Chromosome"/>
</dbReference>
<dbReference type="GO" id="GO:0016818">
    <property type="term" value="F:hydrolase activity, acting on acid anhydrides, in phosphorus-containing anhydrides"/>
    <property type="evidence" value="ECO:0007669"/>
    <property type="project" value="InterPro"/>
</dbReference>
<evidence type="ECO:0000256" key="5">
    <source>
        <dbReference type="ARBA" id="ARBA00022806"/>
    </source>
</evidence>
<evidence type="ECO:0000256" key="2">
    <source>
        <dbReference type="ARBA" id="ARBA00022723"/>
    </source>
</evidence>
<keyword evidence="16" id="KW-1185">Reference proteome</keyword>
<dbReference type="SMART" id="SM00491">
    <property type="entry name" value="HELICc2"/>
    <property type="match status" value="1"/>
</dbReference>
<evidence type="ECO:0000313" key="16">
    <source>
        <dbReference type="Proteomes" id="UP000324233"/>
    </source>
</evidence>
<dbReference type="PANTHER" id="PTHR11472">
    <property type="entry name" value="DNA REPAIR DEAD HELICASE RAD3/XP-D SUBFAMILY MEMBER"/>
    <property type="match status" value="1"/>
</dbReference>
<keyword evidence="2" id="KW-0479">Metal-binding</keyword>
<evidence type="ECO:0000256" key="1">
    <source>
        <dbReference type="ARBA" id="ARBA00001966"/>
    </source>
</evidence>
<evidence type="ECO:0000256" key="6">
    <source>
        <dbReference type="ARBA" id="ARBA00022840"/>
    </source>
</evidence>
<keyword evidence="10" id="KW-0413">Isomerase</keyword>
<name>A0A5B9W8U8_9BACT</name>
<keyword evidence="9" id="KW-0238">DNA-binding</keyword>
<dbReference type="SMART" id="SM00487">
    <property type="entry name" value="DEXDc"/>
    <property type="match status" value="1"/>
</dbReference>
<dbReference type="GO" id="GO:0051536">
    <property type="term" value="F:iron-sulfur cluster binding"/>
    <property type="evidence" value="ECO:0007669"/>
    <property type="project" value="UniProtKB-KW"/>
</dbReference>
<feature type="domain" description="Helicase ATP-binding" evidence="14">
    <location>
        <begin position="15"/>
        <end position="291"/>
    </location>
</feature>
<dbReference type="Gene3D" id="3.40.50.300">
    <property type="entry name" value="P-loop containing nucleotide triphosphate hydrolases"/>
    <property type="match status" value="2"/>
</dbReference>
<dbReference type="PANTHER" id="PTHR11472:SF34">
    <property type="entry name" value="REGULATOR OF TELOMERE ELONGATION HELICASE 1"/>
    <property type="match status" value="1"/>
</dbReference>
<evidence type="ECO:0000256" key="11">
    <source>
        <dbReference type="ARBA" id="ARBA00038058"/>
    </source>
</evidence>
<dbReference type="GO" id="GO:0006139">
    <property type="term" value="P:nucleobase-containing compound metabolic process"/>
    <property type="evidence" value="ECO:0007669"/>
    <property type="project" value="InterPro"/>
</dbReference>
<dbReference type="GO" id="GO:0005524">
    <property type="term" value="F:ATP binding"/>
    <property type="evidence" value="ECO:0007669"/>
    <property type="project" value="UniProtKB-KW"/>
</dbReference>
<dbReference type="InterPro" id="IPR014013">
    <property type="entry name" value="Helic_SF1/SF2_ATP-bd_DinG/Rad3"/>
</dbReference>
<evidence type="ECO:0000256" key="9">
    <source>
        <dbReference type="ARBA" id="ARBA00023125"/>
    </source>
</evidence>
<keyword evidence="4" id="KW-0378">Hydrolase</keyword>
<protein>
    <recommendedName>
        <fullName evidence="12">DNA 5'-3' helicase</fullName>
        <ecNumber evidence="12">5.6.2.3</ecNumber>
    </recommendedName>
</protein>
<dbReference type="InterPro" id="IPR006555">
    <property type="entry name" value="ATP-dep_Helicase_C"/>
</dbReference>
<dbReference type="InterPro" id="IPR010614">
    <property type="entry name" value="RAD3-like_helicase_DEAD"/>
</dbReference>
<evidence type="ECO:0000256" key="13">
    <source>
        <dbReference type="ARBA" id="ARBA00048954"/>
    </source>
</evidence>
<dbReference type="SUPFAM" id="SSF52540">
    <property type="entry name" value="P-loop containing nucleoside triphosphate hydrolases"/>
    <property type="match status" value="1"/>
</dbReference>
<evidence type="ECO:0000256" key="7">
    <source>
        <dbReference type="ARBA" id="ARBA00023004"/>
    </source>
</evidence>
<evidence type="ECO:0000256" key="8">
    <source>
        <dbReference type="ARBA" id="ARBA00023014"/>
    </source>
</evidence>
<dbReference type="RefSeq" id="WP_148596569.1">
    <property type="nucleotide sequence ID" value="NZ_CP042997.1"/>
</dbReference>
<organism evidence="15 16">
    <name type="scientific">Aquisphaera giovannonii</name>
    <dbReference type="NCBI Taxonomy" id="406548"/>
    <lineage>
        <taxon>Bacteria</taxon>
        <taxon>Pseudomonadati</taxon>
        <taxon>Planctomycetota</taxon>
        <taxon>Planctomycetia</taxon>
        <taxon>Isosphaerales</taxon>
        <taxon>Isosphaeraceae</taxon>
        <taxon>Aquisphaera</taxon>
    </lineage>
</organism>
<keyword evidence="8" id="KW-0411">Iron-sulfur</keyword>
<keyword evidence="6" id="KW-0067">ATP-binding</keyword>
<dbReference type="AlphaFoldDB" id="A0A5B9W8U8"/>
<dbReference type="GO" id="GO:0003677">
    <property type="term" value="F:DNA binding"/>
    <property type="evidence" value="ECO:0007669"/>
    <property type="project" value="UniProtKB-KW"/>
</dbReference>
<dbReference type="Pfam" id="PF13307">
    <property type="entry name" value="Helicase_C_2"/>
    <property type="match status" value="1"/>
</dbReference>
<comment type="similarity">
    <text evidence="11">Belongs to the helicase family. DinG subfamily.</text>
</comment>
<dbReference type="Pfam" id="PF00270">
    <property type="entry name" value="DEAD"/>
    <property type="match status" value="1"/>
</dbReference>
<dbReference type="EC" id="5.6.2.3" evidence="12"/>
<keyword evidence="7" id="KW-0408">Iron</keyword>
<dbReference type="InterPro" id="IPR014001">
    <property type="entry name" value="Helicase_ATP-bd"/>
</dbReference>
<comment type="cofactor">
    <cofactor evidence="1">
        <name>[4Fe-4S] cluster</name>
        <dbReference type="ChEBI" id="CHEBI:49883"/>
    </cofactor>
</comment>
<accession>A0A5B9W8U8</accession>
<dbReference type="InterPro" id="IPR011545">
    <property type="entry name" value="DEAD/DEAH_box_helicase_dom"/>
</dbReference>
<dbReference type="InterPro" id="IPR045028">
    <property type="entry name" value="DinG/Rad3-like"/>
</dbReference>
<evidence type="ECO:0000256" key="3">
    <source>
        <dbReference type="ARBA" id="ARBA00022741"/>
    </source>
</evidence>
<dbReference type="InterPro" id="IPR027417">
    <property type="entry name" value="P-loop_NTPase"/>
</dbReference>